<dbReference type="AlphaFoldDB" id="A0A382GTP6"/>
<dbReference type="SUPFAM" id="SSF51197">
    <property type="entry name" value="Clavaminate synthase-like"/>
    <property type="match status" value="1"/>
</dbReference>
<evidence type="ECO:0000313" key="1">
    <source>
        <dbReference type="EMBL" id="SVB78470.1"/>
    </source>
</evidence>
<gene>
    <name evidence="1" type="ORF">METZ01_LOCUS231324</name>
</gene>
<dbReference type="InterPro" id="IPR008775">
    <property type="entry name" value="Phytyl_CoA_dOase-like"/>
</dbReference>
<proteinExistence type="predicted"/>
<protein>
    <recommendedName>
        <fullName evidence="2">Phytanoyl-CoA dioxygenase</fullName>
    </recommendedName>
</protein>
<accession>A0A382GTP6</accession>
<dbReference type="Gene3D" id="2.60.120.620">
    <property type="entry name" value="q2cbj1_9rhob like domain"/>
    <property type="match status" value="1"/>
</dbReference>
<dbReference type="Pfam" id="PF05721">
    <property type="entry name" value="PhyH"/>
    <property type="match status" value="1"/>
</dbReference>
<name>A0A382GTP6_9ZZZZ</name>
<reference evidence="1" key="1">
    <citation type="submission" date="2018-05" db="EMBL/GenBank/DDBJ databases">
        <authorList>
            <person name="Lanie J.A."/>
            <person name="Ng W.-L."/>
            <person name="Kazmierczak K.M."/>
            <person name="Andrzejewski T.M."/>
            <person name="Davidsen T.M."/>
            <person name="Wayne K.J."/>
            <person name="Tettelin H."/>
            <person name="Glass J.I."/>
            <person name="Rusch D."/>
            <person name="Podicherti R."/>
            <person name="Tsui H.-C.T."/>
            <person name="Winkler M.E."/>
        </authorList>
    </citation>
    <scope>NUCLEOTIDE SEQUENCE</scope>
</reference>
<dbReference type="GO" id="GO:0046872">
    <property type="term" value="F:metal ion binding"/>
    <property type="evidence" value="ECO:0007669"/>
    <property type="project" value="UniProtKB-ARBA"/>
</dbReference>
<sequence length="229" mass="26118">MMINRTNKGETTLIAFPALGPLTSEPTVVDRVAGLMGTTFTHHHIHARWQGKGESGVSWHHDYEQVPQTNRSHLMVHVFIYLDGLNGEIGDLLVLPGSHQRVMARDAYRQFMYEDLPGSVTIDNLSSGSFIIVHSALQHARRPKPGGETFRRYFIDTSYCQHGILWPAGRRLWHLNQVALDLGWDRDGKYTFLYDNSCFFDPHDYMEQFNIQNQGSLAVRLMVETDSTS</sequence>
<dbReference type="GO" id="GO:0016491">
    <property type="term" value="F:oxidoreductase activity"/>
    <property type="evidence" value="ECO:0007669"/>
    <property type="project" value="UniProtKB-ARBA"/>
</dbReference>
<dbReference type="PANTHER" id="PTHR20883:SF48">
    <property type="entry name" value="ECTOINE DIOXYGENASE"/>
    <property type="match status" value="1"/>
</dbReference>
<evidence type="ECO:0008006" key="2">
    <source>
        <dbReference type="Google" id="ProtNLM"/>
    </source>
</evidence>
<organism evidence="1">
    <name type="scientific">marine metagenome</name>
    <dbReference type="NCBI Taxonomy" id="408172"/>
    <lineage>
        <taxon>unclassified sequences</taxon>
        <taxon>metagenomes</taxon>
        <taxon>ecological metagenomes</taxon>
    </lineage>
</organism>
<dbReference type="EMBL" id="UINC01057390">
    <property type="protein sequence ID" value="SVB78470.1"/>
    <property type="molecule type" value="Genomic_DNA"/>
</dbReference>
<dbReference type="PANTHER" id="PTHR20883">
    <property type="entry name" value="PHYTANOYL-COA DIOXYGENASE DOMAIN CONTAINING 1"/>
    <property type="match status" value="1"/>
</dbReference>